<gene>
    <name evidence="4" type="ORF">KC01_LOCUS40072</name>
</gene>
<evidence type="ECO:0000313" key="4">
    <source>
        <dbReference type="EMBL" id="CAL1613956.1"/>
    </source>
</evidence>
<dbReference type="PRINTS" id="PR01213">
    <property type="entry name" value="BSYNUCLEIN"/>
</dbReference>
<dbReference type="GO" id="GO:0007268">
    <property type="term" value="P:chemical synaptic transmission"/>
    <property type="evidence" value="ECO:0007669"/>
    <property type="project" value="TreeGrafter"/>
</dbReference>
<dbReference type="GO" id="GO:1903136">
    <property type="term" value="F:cuprous ion binding"/>
    <property type="evidence" value="ECO:0007669"/>
    <property type="project" value="TreeGrafter"/>
</dbReference>
<evidence type="ECO:0000256" key="1">
    <source>
        <dbReference type="ARBA" id="ARBA00009147"/>
    </source>
</evidence>
<proteinExistence type="inferred from homology"/>
<accession>A0AAV2MLE1</accession>
<keyword evidence="5" id="KW-1185">Reference proteome</keyword>
<organism evidence="4 5">
    <name type="scientific">Knipowitschia caucasica</name>
    <name type="common">Caucasian dwarf goby</name>
    <name type="synonym">Pomatoschistus caucasicus</name>
    <dbReference type="NCBI Taxonomy" id="637954"/>
    <lineage>
        <taxon>Eukaryota</taxon>
        <taxon>Metazoa</taxon>
        <taxon>Chordata</taxon>
        <taxon>Craniata</taxon>
        <taxon>Vertebrata</taxon>
        <taxon>Euteleostomi</taxon>
        <taxon>Actinopterygii</taxon>
        <taxon>Neopterygii</taxon>
        <taxon>Teleostei</taxon>
        <taxon>Neoteleostei</taxon>
        <taxon>Acanthomorphata</taxon>
        <taxon>Gobiaria</taxon>
        <taxon>Gobiiformes</taxon>
        <taxon>Gobioidei</taxon>
        <taxon>Gobiidae</taxon>
        <taxon>Gobiinae</taxon>
        <taxon>Knipowitschia</taxon>
    </lineage>
</organism>
<reference evidence="4 5" key="1">
    <citation type="submission" date="2024-04" db="EMBL/GenBank/DDBJ databases">
        <authorList>
            <person name="Waldvogel A.-M."/>
            <person name="Schoenle A."/>
        </authorList>
    </citation>
    <scope>NUCLEOTIDE SEQUENCE [LARGE SCALE GENOMIC DNA]</scope>
</reference>
<evidence type="ECO:0000313" key="5">
    <source>
        <dbReference type="Proteomes" id="UP001497482"/>
    </source>
</evidence>
<dbReference type="AlphaFoldDB" id="A0AAV2MLE1"/>
<dbReference type="GO" id="GO:0043025">
    <property type="term" value="C:neuronal cell body"/>
    <property type="evidence" value="ECO:0007669"/>
    <property type="project" value="TreeGrafter"/>
</dbReference>
<dbReference type="GO" id="GO:0005737">
    <property type="term" value="C:cytoplasm"/>
    <property type="evidence" value="ECO:0007669"/>
    <property type="project" value="InterPro"/>
</dbReference>
<dbReference type="PRINTS" id="PR01211">
    <property type="entry name" value="SYNUCLEIN"/>
</dbReference>
<dbReference type="GO" id="GO:0050808">
    <property type="term" value="P:synapse organization"/>
    <property type="evidence" value="ECO:0007669"/>
    <property type="project" value="TreeGrafter"/>
</dbReference>
<dbReference type="Proteomes" id="UP001497482">
    <property type="component" value="Chromosome 8"/>
</dbReference>
<dbReference type="EMBL" id="OZ035830">
    <property type="protein sequence ID" value="CAL1613956.1"/>
    <property type="molecule type" value="Genomic_DNA"/>
</dbReference>
<sequence>MRHDTNQEASFLGFPHSMRGWGQGGISQPLTLIHRDDVCPRTYHKEASNRSRTCSASFSLITERSARRRPAHLSPQYISSSDHCLILPAHVSHRGTSRKQFVHSDPAKMDVFMKGMSKAKEGLAVAAEKTKEGVAVAAEKTKEGVMFVGNKAKDGYGTVAERTTGAMGNIAAATGLVKKDEFPSDMNPEEYGQEAMEGQGEAMLEPEGETYDESQQENQDYEPEA</sequence>
<protein>
    <recommendedName>
        <fullName evidence="2">Beta-synuclein</fullName>
    </recommendedName>
</protein>
<feature type="region of interest" description="Disordered" evidence="3">
    <location>
        <begin position="179"/>
        <end position="225"/>
    </location>
</feature>
<evidence type="ECO:0000256" key="3">
    <source>
        <dbReference type="SAM" id="MobiDB-lite"/>
    </source>
</evidence>
<dbReference type="SUPFAM" id="SSF118375">
    <property type="entry name" value="Synuclein"/>
    <property type="match status" value="1"/>
</dbReference>
<dbReference type="GO" id="GO:0048488">
    <property type="term" value="P:synaptic vesicle endocytosis"/>
    <property type="evidence" value="ECO:0007669"/>
    <property type="project" value="TreeGrafter"/>
</dbReference>
<dbReference type="PANTHER" id="PTHR13820:SF4">
    <property type="entry name" value="BETA-SYNUCLEIN"/>
    <property type="match status" value="1"/>
</dbReference>
<dbReference type="InterPro" id="IPR002461">
    <property type="entry name" value="Synuclein_beta"/>
</dbReference>
<dbReference type="Gene3D" id="1.10.287.700">
    <property type="entry name" value="Helix hairpin bin"/>
    <property type="match status" value="1"/>
</dbReference>
<evidence type="ECO:0000256" key="2">
    <source>
        <dbReference type="RuleBase" id="RU361225"/>
    </source>
</evidence>
<name>A0AAV2MLE1_KNICA</name>
<comment type="similarity">
    <text evidence="1 2">Belongs to the synuclein family.</text>
</comment>
<dbReference type="PANTHER" id="PTHR13820">
    <property type="entry name" value="SYNUCLEIN"/>
    <property type="match status" value="1"/>
</dbReference>
<dbReference type="InterPro" id="IPR001058">
    <property type="entry name" value="Synuclein"/>
</dbReference>
<dbReference type="Pfam" id="PF01387">
    <property type="entry name" value="Synuclein"/>
    <property type="match status" value="1"/>
</dbReference>
<dbReference type="GO" id="GO:0043679">
    <property type="term" value="C:axon terminus"/>
    <property type="evidence" value="ECO:0007669"/>
    <property type="project" value="TreeGrafter"/>
</dbReference>
<feature type="compositionally biased region" description="Acidic residues" evidence="3">
    <location>
        <begin position="204"/>
        <end position="225"/>
    </location>
</feature>